<dbReference type="InParanoid" id="A0A0C3GK13"/>
<accession>A0A0C3GK13</accession>
<proteinExistence type="predicted"/>
<dbReference type="HOGENOM" id="CLU_1704760_0_0_1"/>
<keyword evidence="2" id="KW-1185">Reference proteome</keyword>
<sequence>MLIDLLYLKKVVVCNLRSEARGESGRGPSTEKTTQHTAEVAARKHEVLTGPAAGSAITCEESEQAVPEIPRRLNRALDDRNLSQHHNLLHYQITSTVTYRKKCLSWPPARTNASPSSLQQLQNDLASVTLKIQPLQHRLDEQNQEQSDAVCRLS</sequence>
<evidence type="ECO:0000313" key="2">
    <source>
        <dbReference type="Proteomes" id="UP000054321"/>
    </source>
</evidence>
<reference evidence="2" key="2">
    <citation type="submission" date="2015-01" db="EMBL/GenBank/DDBJ databases">
        <title>Evolutionary Origins and Diversification of the Mycorrhizal Mutualists.</title>
        <authorList>
            <consortium name="DOE Joint Genome Institute"/>
            <consortium name="Mycorrhizal Genomics Consortium"/>
            <person name="Kohler A."/>
            <person name="Kuo A."/>
            <person name="Nagy L.G."/>
            <person name="Floudas D."/>
            <person name="Copeland A."/>
            <person name="Barry K.W."/>
            <person name="Cichocki N."/>
            <person name="Veneault-Fourrey C."/>
            <person name="LaButti K."/>
            <person name="Lindquist E.A."/>
            <person name="Lipzen A."/>
            <person name="Lundell T."/>
            <person name="Morin E."/>
            <person name="Murat C."/>
            <person name="Riley R."/>
            <person name="Ohm R."/>
            <person name="Sun H."/>
            <person name="Tunlid A."/>
            <person name="Henrissat B."/>
            <person name="Grigoriev I.V."/>
            <person name="Hibbett D.S."/>
            <person name="Martin F."/>
        </authorList>
    </citation>
    <scope>NUCLEOTIDE SEQUENCE [LARGE SCALE GENOMIC DNA]</scope>
    <source>
        <strain evidence="2">Zn</strain>
    </source>
</reference>
<name>A0A0C3GK13_OIDMZ</name>
<dbReference type="AlphaFoldDB" id="A0A0C3GK13"/>
<dbReference type="EMBL" id="KN832884">
    <property type="protein sequence ID" value="KIM96475.1"/>
    <property type="molecule type" value="Genomic_DNA"/>
</dbReference>
<protein>
    <submittedName>
        <fullName evidence="1">Uncharacterized protein</fullName>
    </submittedName>
</protein>
<gene>
    <name evidence="1" type="ORF">OIDMADRAFT_33122</name>
</gene>
<dbReference type="Proteomes" id="UP000054321">
    <property type="component" value="Unassembled WGS sequence"/>
</dbReference>
<reference evidence="1 2" key="1">
    <citation type="submission" date="2014-04" db="EMBL/GenBank/DDBJ databases">
        <authorList>
            <consortium name="DOE Joint Genome Institute"/>
            <person name="Kuo A."/>
            <person name="Martino E."/>
            <person name="Perotto S."/>
            <person name="Kohler A."/>
            <person name="Nagy L.G."/>
            <person name="Floudas D."/>
            <person name="Copeland A."/>
            <person name="Barry K.W."/>
            <person name="Cichocki N."/>
            <person name="Veneault-Fourrey C."/>
            <person name="LaButti K."/>
            <person name="Lindquist E.A."/>
            <person name="Lipzen A."/>
            <person name="Lundell T."/>
            <person name="Morin E."/>
            <person name="Murat C."/>
            <person name="Sun H."/>
            <person name="Tunlid A."/>
            <person name="Henrissat B."/>
            <person name="Grigoriev I.V."/>
            <person name="Hibbett D.S."/>
            <person name="Martin F."/>
            <person name="Nordberg H.P."/>
            <person name="Cantor M.N."/>
            <person name="Hua S.X."/>
        </authorList>
    </citation>
    <scope>NUCLEOTIDE SEQUENCE [LARGE SCALE GENOMIC DNA]</scope>
    <source>
        <strain evidence="1 2">Zn</strain>
    </source>
</reference>
<evidence type="ECO:0000313" key="1">
    <source>
        <dbReference type="EMBL" id="KIM96475.1"/>
    </source>
</evidence>
<organism evidence="1 2">
    <name type="scientific">Oidiodendron maius (strain Zn)</name>
    <dbReference type="NCBI Taxonomy" id="913774"/>
    <lineage>
        <taxon>Eukaryota</taxon>
        <taxon>Fungi</taxon>
        <taxon>Dikarya</taxon>
        <taxon>Ascomycota</taxon>
        <taxon>Pezizomycotina</taxon>
        <taxon>Leotiomycetes</taxon>
        <taxon>Leotiomycetes incertae sedis</taxon>
        <taxon>Myxotrichaceae</taxon>
        <taxon>Oidiodendron</taxon>
    </lineage>
</organism>